<evidence type="ECO:0000313" key="1">
    <source>
        <dbReference type="EMBL" id="RXW15091.1"/>
    </source>
</evidence>
<dbReference type="AlphaFoldDB" id="A0A4Q2D8U3"/>
<name>A0A4Q2D8U3_9AGAR</name>
<protein>
    <submittedName>
        <fullName evidence="1">Uncharacterized protein</fullName>
    </submittedName>
</protein>
<dbReference type="Proteomes" id="UP000290288">
    <property type="component" value="Unassembled WGS sequence"/>
</dbReference>
<proteinExistence type="predicted"/>
<sequence>MSSGNQNSPRIQLLHGDLYFSPNCSRSLDGVLQPDHLKGTLHNPFHPGEDPSTVNQHELFQPRTWTRAFGWLAFLPLRPLSRGYPFQSFTPVAEQSIWLKNGGYRLSSRRMLEWLDFEEKVYHAVVSLKGRYNVAMVLPFLPWALGYRRYHSDEGTALKAANNSLNWFTVWMGALSYVIAAAEAKHYQRKPMVAYPDWCSYLQDLKDANVNFPVAWVESVSRSFIAKFDASNPRVGCIAELIDPDPTQPPIEWFVAHGVPVWYRWGKRERDAVVQGDIPQDLQPPASLIQTSSADLLSPLTQFPSQVGLTPPPYFKTMPSKKPDWIDFFEERRKSHELMIKKETPKARQAREN</sequence>
<dbReference type="OrthoDB" id="3270336at2759"/>
<dbReference type="EMBL" id="SDEE01000601">
    <property type="protein sequence ID" value="RXW15091.1"/>
    <property type="molecule type" value="Genomic_DNA"/>
</dbReference>
<gene>
    <name evidence="1" type="ORF">EST38_g10764</name>
</gene>
<reference evidence="1 2" key="1">
    <citation type="submission" date="2019-01" db="EMBL/GenBank/DDBJ databases">
        <title>Draft genome sequence of Psathyrella aberdarensis IHI B618.</title>
        <authorList>
            <person name="Buettner E."/>
            <person name="Kellner H."/>
        </authorList>
    </citation>
    <scope>NUCLEOTIDE SEQUENCE [LARGE SCALE GENOMIC DNA]</scope>
    <source>
        <strain evidence="1 2">IHI B618</strain>
    </source>
</reference>
<accession>A0A4Q2D8U3</accession>
<evidence type="ECO:0000313" key="2">
    <source>
        <dbReference type="Proteomes" id="UP000290288"/>
    </source>
</evidence>
<organism evidence="1 2">
    <name type="scientific">Candolleomyces aberdarensis</name>
    <dbReference type="NCBI Taxonomy" id="2316362"/>
    <lineage>
        <taxon>Eukaryota</taxon>
        <taxon>Fungi</taxon>
        <taxon>Dikarya</taxon>
        <taxon>Basidiomycota</taxon>
        <taxon>Agaricomycotina</taxon>
        <taxon>Agaricomycetes</taxon>
        <taxon>Agaricomycetidae</taxon>
        <taxon>Agaricales</taxon>
        <taxon>Agaricineae</taxon>
        <taxon>Psathyrellaceae</taxon>
        <taxon>Candolleomyces</taxon>
    </lineage>
</organism>
<keyword evidence="2" id="KW-1185">Reference proteome</keyword>
<comment type="caution">
    <text evidence="1">The sequence shown here is derived from an EMBL/GenBank/DDBJ whole genome shotgun (WGS) entry which is preliminary data.</text>
</comment>